<organism evidence="1 2">
    <name type="scientific">Trichonephila clavata</name>
    <name type="common">Joro spider</name>
    <name type="synonym">Nephila clavata</name>
    <dbReference type="NCBI Taxonomy" id="2740835"/>
    <lineage>
        <taxon>Eukaryota</taxon>
        <taxon>Metazoa</taxon>
        <taxon>Ecdysozoa</taxon>
        <taxon>Arthropoda</taxon>
        <taxon>Chelicerata</taxon>
        <taxon>Arachnida</taxon>
        <taxon>Araneae</taxon>
        <taxon>Araneomorphae</taxon>
        <taxon>Entelegynae</taxon>
        <taxon>Araneoidea</taxon>
        <taxon>Nephilidae</taxon>
        <taxon>Trichonephila</taxon>
    </lineage>
</organism>
<evidence type="ECO:0000313" key="1">
    <source>
        <dbReference type="EMBL" id="GFQ81617.1"/>
    </source>
</evidence>
<evidence type="ECO:0000313" key="2">
    <source>
        <dbReference type="Proteomes" id="UP000887116"/>
    </source>
</evidence>
<gene>
    <name evidence="1" type="primary">X975_09124</name>
    <name evidence="1" type="ORF">TNCT_620701</name>
</gene>
<keyword evidence="2" id="KW-1185">Reference proteome</keyword>
<sequence length="107" mass="12497">MSITLRLTRYWFGKSMNEFVVNDLKINKNTVVDWYMFYREVCMIACVNESAKLGEGAIVEIDESLFGKMKYGRGKRVKGSWVFGGIQSLKNLFSAWWPIVRKRNCLQ</sequence>
<accession>A0A8X6HUL1</accession>
<protein>
    <submittedName>
        <fullName evidence="1">DDE_Tnp_IS1595 domain-containing protein</fullName>
    </submittedName>
</protein>
<name>A0A8X6HUL1_TRICU</name>
<reference evidence="1" key="1">
    <citation type="submission" date="2020-07" db="EMBL/GenBank/DDBJ databases">
        <title>Multicomponent nature underlies the extraordinary mechanical properties of spider dragline silk.</title>
        <authorList>
            <person name="Kono N."/>
            <person name="Nakamura H."/>
            <person name="Mori M."/>
            <person name="Yoshida Y."/>
            <person name="Ohtoshi R."/>
            <person name="Malay A.D."/>
            <person name="Moran D.A.P."/>
            <person name="Tomita M."/>
            <person name="Numata K."/>
            <person name="Arakawa K."/>
        </authorList>
    </citation>
    <scope>NUCLEOTIDE SEQUENCE</scope>
</reference>
<dbReference type="OrthoDB" id="6409943at2759"/>
<dbReference type="EMBL" id="BMAO01012465">
    <property type="protein sequence ID" value="GFQ81617.1"/>
    <property type="molecule type" value="Genomic_DNA"/>
</dbReference>
<dbReference type="AlphaFoldDB" id="A0A8X6HUL1"/>
<comment type="caution">
    <text evidence="1">The sequence shown here is derived from an EMBL/GenBank/DDBJ whole genome shotgun (WGS) entry which is preliminary data.</text>
</comment>
<proteinExistence type="predicted"/>
<dbReference type="Proteomes" id="UP000887116">
    <property type="component" value="Unassembled WGS sequence"/>
</dbReference>